<sequence>MSIIEIPVERRYWLIRAGTNSGEYYQQFRTNGVVAIGHANNVNFDFDEGHTLSPEDKEHIIGAAFSKVLESLSQKKKGEAARLKGQLRRFLYEVQVGDTVISMEGSSKVIVGVVSSKPYYANSLLYGRAGDKKVCDYNLRMDVSWGKPRLRESVPLNLDKTLRIPNTITEFKEVHQVRTLNHWLYPIYFAEGEVRCSLRIASEEDLSNHQLTVLSQTLDRLDALSSFVDYASKNDLEFSIENFDKYLTSTHVQYGLKAQHLFMSPGYQFIQLSGSDLKRLAFASLLAIAFDSADAVALELPQGISQEQIAELANHITSGSGIASVKHDLKVSLPKKEGSGRTDEQEMGILLEDNSADSDPVDGSML</sequence>
<feature type="compositionally biased region" description="Basic and acidic residues" evidence="1">
    <location>
        <begin position="333"/>
        <end position="344"/>
    </location>
</feature>
<reference evidence="2" key="1">
    <citation type="submission" date="2022-07" db="EMBL/GenBank/DDBJ databases">
        <title>Complete genome of Vibrio japonicus strain JCM 31412T and phylogenomic assessment of the Nereis clade of the genus Vibrio.</title>
        <authorList>
            <person name="Shlafstein M.D."/>
            <person name="Emsley S.A."/>
            <person name="Ushijima B."/>
            <person name="Videau P."/>
            <person name="Saw J.H."/>
        </authorList>
    </citation>
    <scope>NUCLEOTIDE SEQUENCE</scope>
    <source>
        <strain evidence="2">JCM 31412</strain>
    </source>
</reference>
<accession>A0ABY5LLN6</accession>
<dbReference type="RefSeq" id="WP_257086015.1">
    <property type="nucleotide sequence ID" value="NZ_CP102097.1"/>
</dbReference>
<evidence type="ECO:0000256" key="1">
    <source>
        <dbReference type="SAM" id="MobiDB-lite"/>
    </source>
</evidence>
<organism evidence="2 3">
    <name type="scientific">Vibrio japonicus</name>
    <dbReference type="NCBI Taxonomy" id="1824638"/>
    <lineage>
        <taxon>Bacteria</taxon>
        <taxon>Pseudomonadati</taxon>
        <taxon>Pseudomonadota</taxon>
        <taxon>Gammaproteobacteria</taxon>
        <taxon>Vibrionales</taxon>
        <taxon>Vibrionaceae</taxon>
        <taxon>Vibrio</taxon>
    </lineage>
</organism>
<dbReference type="EMBL" id="CP102097">
    <property type="protein sequence ID" value="UUM32351.1"/>
    <property type="molecule type" value="Genomic_DNA"/>
</dbReference>
<evidence type="ECO:0000313" key="2">
    <source>
        <dbReference type="EMBL" id="UUM32351.1"/>
    </source>
</evidence>
<proteinExistence type="predicted"/>
<gene>
    <name evidence="2" type="ORF">NP165_18910</name>
</gene>
<dbReference type="Proteomes" id="UP001058602">
    <property type="component" value="Chromosome 2"/>
</dbReference>
<protein>
    <submittedName>
        <fullName evidence="2">Uncharacterized protein</fullName>
    </submittedName>
</protein>
<evidence type="ECO:0000313" key="3">
    <source>
        <dbReference type="Proteomes" id="UP001058602"/>
    </source>
</evidence>
<name>A0ABY5LLN6_9VIBR</name>
<keyword evidence="3" id="KW-1185">Reference proteome</keyword>
<feature type="region of interest" description="Disordered" evidence="1">
    <location>
        <begin position="333"/>
        <end position="366"/>
    </location>
</feature>